<accession>A0A4U1BRB3</accession>
<name>A0A4U1BRB3_9GAMM</name>
<dbReference type="EMBL" id="SWCJ01000002">
    <property type="protein sequence ID" value="TKB57597.1"/>
    <property type="molecule type" value="Genomic_DNA"/>
</dbReference>
<dbReference type="Proteomes" id="UP000305675">
    <property type="component" value="Unassembled WGS sequence"/>
</dbReference>
<comment type="caution">
    <text evidence="2">The sequence shown here is derived from an EMBL/GenBank/DDBJ whole genome shotgun (WGS) entry which is preliminary data.</text>
</comment>
<protein>
    <submittedName>
        <fullName evidence="2">Uncharacterized protein</fullName>
    </submittedName>
</protein>
<evidence type="ECO:0000256" key="1">
    <source>
        <dbReference type="SAM" id="Phobius"/>
    </source>
</evidence>
<reference evidence="2 3" key="1">
    <citation type="submission" date="2019-04" db="EMBL/GenBank/DDBJ databases">
        <authorList>
            <person name="Hwang J.C."/>
        </authorList>
    </citation>
    <scope>NUCLEOTIDE SEQUENCE [LARGE SCALE GENOMIC DNA]</scope>
    <source>
        <strain evidence="2 3">IMCC35002</strain>
    </source>
</reference>
<keyword evidence="1" id="KW-0812">Transmembrane</keyword>
<feature type="transmembrane region" description="Helical" evidence="1">
    <location>
        <begin position="26"/>
        <end position="47"/>
    </location>
</feature>
<dbReference type="AlphaFoldDB" id="A0A4U1BRB3"/>
<keyword evidence="3" id="KW-1185">Reference proteome</keyword>
<sequence length="118" mass="13159">MIGLIAVVGLIAMIQTQNIISGIPVIIFAGAFWVLKVLGFGISYTLIQIAENTFDGVVEEEVAPIRESFDLEKDFVKLFDENEDKVTDSDKRAYKKIMEGKKVEPIILKTAIRRLSNA</sequence>
<keyword evidence="1" id="KW-1133">Transmembrane helix</keyword>
<keyword evidence="1" id="KW-0472">Membrane</keyword>
<gene>
    <name evidence="2" type="ORF">FCL42_04810</name>
</gene>
<evidence type="ECO:0000313" key="3">
    <source>
        <dbReference type="Proteomes" id="UP000305675"/>
    </source>
</evidence>
<proteinExistence type="predicted"/>
<organism evidence="2 3">
    <name type="scientific">Ferrimonas aestuarii</name>
    <dbReference type="NCBI Taxonomy" id="2569539"/>
    <lineage>
        <taxon>Bacteria</taxon>
        <taxon>Pseudomonadati</taxon>
        <taxon>Pseudomonadota</taxon>
        <taxon>Gammaproteobacteria</taxon>
        <taxon>Alteromonadales</taxon>
        <taxon>Ferrimonadaceae</taxon>
        <taxon>Ferrimonas</taxon>
    </lineage>
</organism>
<evidence type="ECO:0000313" key="2">
    <source>
        <dbReference type="EMBL" id="TKB57597.1"/>
    </source>
</evidence>